<accession>A0A3Q9JHS9</accession>
<dbReference type="Proteomes" id="UP000273143">
    <property type="component" value="Chromosome"/>
</dbReference>
<dbReference type="EMBL" id="CP029822">
    <property type="protein sequence ID" value="AZS49792.1"/>
    <property type="molecule type" value="Genomic_DNA"/>
</dbReference>
<gene>
    <name evidence="2" type="ORF">DM558_02905</name>
</gene>
<protein>
    <recommendedName>
        <fullName evidence="4">DUF2059 domain-containing protein</fullName>
    </recommendedName>
</protein>
<feature type="signal peptide" evidence="1">
    <location>
        <begin position="1"/>
        <end position="22"/>
    </location>
</feature>
<dbReference type="KEGG" id="emo:DM558_02905"/>
<keyword evidence="3" id="KW-1185">Reference proteome</keyword>
<evidence type="ECO:0000313" key="2">
    <source>
        <dbReference type="EMBL" id="AZS49792.1"/>
    </source>
</evidence>
<dbReference type="AlphaFoldDB" id="A0A3Q9JHS9"/>
<evidence type="ECO:0000313" key="3">
    <source>
        <dbReference type="Proteomes" id="UP000273143"/>
    </source>
</evidence>
<organism evidence="2 3">
    <name type="scientific">Entomomonas moraniae</name>
    <dbReference type="NCBI Taxonomy" id="2213226"/>
    <lineage>
        <taxon>Bacteria</taxon>
        <taxon>Pseudomonadati</taxon>
        <taxon>Pseudomonadota</taxon>
        <taxon>Gammaproteobacteria</taxon>
        <taxon>Pseudomonadales</taxon>
        <taxon>Pseudomonadaceae</taxon>
        <taxon>Entomomonas</taxon>
    </lineage>
</organism>
<keyword evidence="1" id="KW-0732">Signal</keyword>
<reference evidence="3" key="1">
    <citation type="submission" date="2018-06" db="EMBL/GenBank/DDBJ databases">
        <title>Complete genome of Pseudomonas insecticola strain QZS01.</title>
        <authorList>
            <person name="Wang J."/>
            <person name="Su Q."/>
        </authorList>
    </citation>
    <scope>NUCLEOTIDE SEQUENCE [LARGE SCALE GENOMIC DNA]</scope>
    <source>
        <strain evidence="3">QZS01</strain>
    </source>
</reference>
<sequence>MNILKNTAIVFFCLCSIPLAQADNYDELYKASGWPVQVEHFDSALQMMQNQYKDMLPPVFYQSVVGFSSQRFEPTAMNQRGLSALKQSLVNPNPALVFFDSALGKKIVKAETEATTAENLQKNQQGVPVIKISNERKVLFKELAAAIPYRQATVDVSTSLTSTMGDTVDSLFPGMGLGSSIKQITPTKAQIQQQVDAHLNDILVYVYRDLTDQELQQFIVFAKSTEGKEYYQSAQKIIMASLNK</sequence>
<evidence type="ECO:0000256" key="1">
    <source>
        <dbReference type="SAM" id="SignalP"/>
    </source>
</evidence>
<name>A0A3Q9JHS9_9GAMM</name>
<dbReference type="RefSeq" id="WP_127161967.1">
    <property type="nucleotide sequence ID" value="NZ_CP029822.1"/>
</dbReference>
<proteinExistence type="predicted"/>
<evidence type="ECO:0008006" key="4">
    <source>
        <dbReference type="Google" id="ProtNLM"/>
    </source>
</evidence>
<feature type="chain" id="PRO_5018723074" description="DUF2059 domain-containing protein" evidence="1">
    <location>
        <begin position="23"/>
        <end position="244"/>
    </location>
</feature>